<reference evidence="3" key="2">
    <citation type="journal article" date="2023" name="Front. Microbiol.">
        <title>Ralstonia chuxiongensis sp. nov., Ralstonia mojiangensis sp. nov., and Ralstonia soli sp. nov., isolated from tobacco fields, are three novel species in the family Burkholderiaceae.</title>
        <authorList>
            <person name="Lu C.H."/>
            <person name="Zhang Y.Y."/>
            <person name="Jiang N."/>
            <person name="Chen W."/>
            <person name="Shao X."/>
            <person name="Zhao Z.M."/>
            <person name="Lu W.L."/>
            <person name="Hu X."/>
            <person name="Xi Y.X."/>
            <person name="Zou S.Y."/>
            <person name="Wei Q.J."/>
            <person name="Lin Z.L."/>
            <person name="Gong L."/>
            <person name="Gai X.T."/>
            <person name="Zhang L.Q."/>
            <person name="Li J.Y."/>
            <person name="Jin Y."/>
            <person name="Xia Z.Y."/>
        </authorList>
    </citation>
    <scope>NUCLEOTIDE SEQUENCE</scope>
    <source>
        <strain evidence="3">21MJYT02-11</strain>
    </source>
</reference>
<comment type="caution">
    <text evidence="3">The sequence shown here is derived from an EMBL/GenBank/DDBJ whole genome shotgun (WGS) entry which is preliminary data.</text>
</comment>
<sequence length="385" mass="40785">MPTSTSFDVTILGGGLAGRLCAWQLAQAGVPPARIAVVERGARDGSSAAAHVAAAMLAPLAEAAVADRFVVDLGLASLGLWRDWLPKLRTPVFFQEAGTLVVWHAADRGEASLFANHVRAAAPAERVAADLRAVDATGIAALEPLLAQRFTQGLYLAGEGQLDNRTLLDALATELEALGVQLCWNTEVSDPHPDALAAAGLGARLVLDCRGLGAKPQWPRLRGLRGEVARIHAPDVSLTRPVRMLHPRYPLYIAPKPGNVYVIGATEIESDDMSPASVRSTLELLSAAYAVHPAFGEARVLELNTQCRPTLPDHRPALRWDQTGKALGTLSVNGLYRHGYMIAPAVTQAAVAAARDLLDGRAIDADACEWPELFAASASPEPVLS</sequence>
<keyword evidence="1" id="KW-0560">Oxidoreductase</keyword>
<dbReference type="RefSeq" id="WP_252683815.1">
    <property type="nucleotide sequence ID" value="NZ_JAMXHT010000008.1"/>
</dbReference>
<gene>
    <name evidence="3" type="ORF">NG900_22275</name>
</gene>
<dbReference type="Proteomes" id="UP001162811">
    <property type="component" value="Unassembled WGS sequence"/>
</dbReference>
<dbReference type="Pfam" id="PF01266">
    <property type="entry name" value="DAO"/>
    <property type="match status" value="1"/>
</dbReference>
<dbReference type="PANTHER" id="PTHR13847">
    <property type="entry name" value="SARCOSINE DEHYDROGENASE-RELATED"/>
    <property type="match status" value="1"/>
</dbReference>
<keyword evidence="4" id="KW-1185">Reference proteome</keyword>
<dbReference type="InterPro" id="IPR036188">
    <property type="entry name" value="FAD/NAD-bd_sf"/>
</dbReference>
<name>A0ABT1ARL4_9RALS</name>
<dbReference type="SUPFAM" id="SSF51905">
    <property type="entry name" value="FAD/NAD(P)-binding domain"/>
    <property type="match status" value="1"/>
</dbReference>
<reference evidence="3" key="1">
    <citation type="submission" date="2022-06" db="EMBL/GenBank/DDBJ databases">
        <authorList>
            <person name="Lu C.-H."/>
        </authorList>
    </citation>
    <scope>NUCLEOTIDE SEQUENCE</scope>
    <source>
        <strain evidence="3">21MJYT02-11</strain>
    </source>
</reference>
<evidence type="ECO:0000259" key="2">
    <source>
        <dbReference type="Pfam" id="PF01266"/>
    </source>
</evidence>
<evidence type="ECO:0000313" key="3">
    <source>
        <dbReference type="EMBL" id="MCO5400938.1"/>
    </source>
</evidence>
<feature type="domain" description="FAD dependent oxidoreductase" evidence="2">
    <location>
        <begin position="8"/>
        <end position="348"/>
    </location>
</feature>
<evidence type="ECO:0000256" key="1">
    <source>
        <dbReference type="ARBA" id="ARBA00023002"/>
    </source>
</evidence>
<dbReference type="Gene3D" id="3.50.50.60">
    <property type="entry name" value="FAD/NAD(P)-binding domain"/>
    <property type="match status" value="1"/>
</dbReference>
<dbReference type="EMBL" id="JAMXHT010000008">
    <property type="protein sequence ID" value="MCO5400938.1"/>
    <property type="molecule type" value="Genomic_DNA"/>
</dbReference>
<evidence type="ECO:0000313" key="4">
    <source>
        <dbReference type="Proteomes" id="UP001162811"/>
    </source>
</evidence>
<organism evidence="3 4">
    <name type="scientific">Ralstonia soli</name>
    <dbReference type="NCBI Taxonomy" id="2953896"/>
    <lineage>
        <taxon>Bacteria</taxon>
        <taxon>Pseudomonadati</taxon>
        <taxon>Pseudomonadota</taxon>
        <taxon>Betaproteobacteria</taxon>
        <taxon>Burkholderiales</taxon>
        <taxon>Burkholderiaceae</taxon>
        <taxon>Ralstonia</taxon>
    </lineage>
</organism>
<dbReference type="InterPro" id="IPR006076">
    <property type="entry name" value="FAD-dep_OxRdtase"/>
</dbReference>
<protein>
    <submittedName>
        <fullName evidence="3">FAD-binding oxidoreductase</fullName>
    </submittedName>
</protein>
<accession>A0ABT1ARL4</accession>
<dbReference type="PANTHER" id="PTHR13847:SF289">
    <property type="entry name" value="GLYCINE OXIDASE"/>
    <property type="match status" value="1"/>
</dbReference>
<dbReference type="Gene3D" id="3.30.9.10">
    <property type="entry name" value="D-Amino Acid Oxidase, subunit A, domain 2"/>
    <property type="match status" value="1"/>
</dbReference>
<proteinExistence type="predicted"/>